<dbReference type="CDD" id="cd00082">
    <property type="entry name" value="HisKA"/>
    <property type="match status" value="1"/>
</dbReference>
<dbReference type="GO" id="GO:0000155">
    <property type="term" value="F:phosphorelay sensor kinase activity"/>
    <property type="evidence" value="ECO:0007669"/>
    <property type="project" value="InterPro"/>
</dbReference>
<dbReference type="GO" id="GO:0004721">
    <property type="term" value="F:phosphoprotein phosphatase activity"/>
    <property type="evidence" value="ECO:0007669"/>
    <property type="project" value="TreeGrafter"/>
</dbReference>
<dbReference type="GO" id="GO:0016036">
    <property type="term" value="P:cellular response to phosphate starvation"/>
    <property type="evidence" value="ECO:0007669"/>
    <property type="project" value="TreeGrafter"/>
</dbReference>
<dbReference type="RefSeq" id="WP_036647441.1">
    <property type="nucleotide sequence ID" value="NZ_BAVZ01000004.1"/>
</dbReference>
<comment type="subcellular location">
    <subcellularLocation>
        <location evidence="2">Cell membrane</location>
        <topology evidence="2">Multi-pass membrane protein</topology>
    </subcellularLocation>
</comment>
<evidence type="ECO:0000256" key="8">
    <source>
        <dbReference type="ARBA" id="ARBA00022741"/>
    </source>
</evidence>
<evidence type="ECO:0000256" key="1">
    <source>
        <dbReference type="ARBA" id="ARBA00000085"/>
    </source>
</evidence>
<evidence type="ECO:0000313" key="16">
    <source>
        <dbReference type="EMBL" id="GAF07729.1"/>
    </source>
</evidence>
<feature type="domain" description="Histidine kinase" evidence="15">
    <location>
        <begin position="121"/>
        <end position="328"/>
    </location>
</feature>
<keyword evidence="9 16" id="KW-0418">Kinase</keyword>
<sequence length="328" mass="38243">MRLFWKEHIPLIIIFGIQIILVGSLIWLALDMHSLEVPLYSAVLIVSMLAIYLVYRYVSHMKLYQRLNEPMANMDQSLLELGEAPLAEATTLLLRSQFQLYNNKMYETQQKLEYHTAFINRWVHQMKTPISVIQLTLQDLDLEDEVQDHIQEEMDRLKKGLEMALYTSRLDQFQHDFRVDQLSLRKVVEAAVADHRMWFIRKHVYPELRVQADLTVYSDTKWLQFMIGQVITNAVNYSAGKGKRVIFTSYLQGPHIVLDITDQGIGIVPEDLGRVFEPYFTGNQGRQYHESTGMGLYLVREVCRKLGHNVEINSVHGEGTSVRFTFYK</sequence>
<dbReference type="Pfam" id="PF02518">
    <property type="entry name" value="HATPase_c"/>
    <property type="match status" value="1"/>
</dbReference>
<dbReference type="OrthoDB" id="9780487at2"/>
<evidence type="ECO:0000256" key="2">
    <source>
        <dbReference type="ARBA" id="ARBA00004651"/>
    </source>
</evidence>
<evidence type="ECO:0000259" key="15">
    <source>
        <dbReference type="PROSITE" id="PS50109"/>
    </source>
</evidence>
<dbReference type="SUPFAM" id="SSF55874">
    <property type="entry name" value="ATPase domain of HSP90 chaperone/DNA topoisomerase II/histidine kinase"/>
    <property type="match status" value="1"/>
</dbReference>
<evidence type="ECO:0000256" key="7">
    <source>
        <dbReference type="ARBA" id="ARBA00022692"/>
    </source>
</evidence>
<dbReference type="PRINTS" id="PR00344">
    <property type="entry name" value="BCTRLSENSOR"/>
</dbReference>
<evidence type="ECO:0000256" key="14">
    <source>
        <dbReference type="SAM" id="Phobius"/>
    </source>
</evidence>
<organism evidence="16 17">
    <name type="scientific">Paenibacillus pini JCM 16418</name>
    <dbReference type="NCBI Taxonomy" id="1236976"/>
    <lineage>
        <taxon>Bacteria</taxon>
        <taxon>Bacillati</taxon>
        <taxon>Bacillota</taxon>
        <taxon>Bacilli</taxon>
        <taxon>Bacillales</taxon>
        <taxon>Paenibacillaceae</taxon>
        <taxon>Paenibacillus</taxon>
    </lineage>
</organism>
<dbReference type="PROSITE" id="PS50109">
    <property type="entry name" value="HIS_KIN"/>
    <property type="match status" value="1"/>
</dbReference>
<proteinExistence type="predicted"/>
<dbReference type="InterPro" id="IPR004358">
    <property type="entry name" value="Sig_transdc_His_kin-like_C"/>
</dbReference>
<keyword evidence="4" id="KW-1003">Cell membrane</keyword>
<evidence type="ECO:0000256" key="10">
    <source>
        <dbReference type="ARBA" id="ARBA00022840"/>
    </source>
</evidence>
<gene>
    <name evidence="16" type="ORF">JCM16418_1757</name>
</gene>
<evidence type="ECO:0000256" key="12">
    <source>
        <dbReference type="ARBA" id="ARBA00023012"/>
    </source>
</evidence>
<feature type="transmembrane region" description="Helical" evidence="14">
    <location>
        <begin position="39"/>
        <end position="58"/>
    </location>
</feature>
<reference evidence="16 17" key="1">
    <citation type="journal article" date="2014" name="Genome Announc.">
        <title>Draft Genome Sequence of Paenibacillus pini JCM 16418T, Isolated from the Rhizosphere of Pine Tree.</title>
        <authorList>
            <person name="Yuki M."/>
            <person name="Oshima K."/>
            <person name="Suda W."/>
            <person name="Oshida Y."/>
            <person name="Kitamura K."/>
            <person name="Iida Y."/>
            <person name="Hattori M."/>
            <person name="Ohkuma M."/>
        </authorList>
    </citation>
    <scope>NUCLEOTIDE SEQUENCE [LARGE SCALE GENOMIC DNA]</scope>
    <source>
        <strain evidence="16 17">JCM 16418</strain>
    </source>
</reference>
<dbReference type="GO" id="GO:0005524">
    <property type="term" value="F:ATP binding"/>
    <property type="evidence" value="ECO:0007669"/>
    <property type="project" value="UniProtKB-KW"/>
</dbReference>
<dbReference type="InterPro" id="IPR003594">
    <property type="entry name" value="HATPase_dom"/>
</dbReference>
<dbReference type="InterPro" id="IPR005467">
    <property type="entry name" value="His_kinase_dom"/>
</dbReference>
<evidence type="ECO:0000256" key="13">
    <source>
        <dbReference type="ARBA" id="ARBA00023136"/>
    </source>
</evidence>
<keyword evidence="11 14" id="KW-1133">Transmembrane helix</keyword>
<name>W7YZD8_9BACL</name>
<comment type="caution">
    <text evidence="16">The sequence shown here is derived from an EMBL/GenBank/DDBJ whole genome shotgun (WGS) entry which is preliminary data.</text>
</comment>
<keyword evidence="5" id="KW-0597">Phosphoprotein</keyword>
<keyword evidence="17" id="KW-1185">Reference proteome</keyword>
<dbReference type="EC" id="2.7.13.3" evidence="3"/>
<keyword evidence="8" id="KW-0547">Nucleotide-binding</keyword>
<dbReference type="AlphaFoldDB" id="W7YZD8"/>
<dbReference type="Proteomes" id="UP000019364">
    <property type="component" value="Unassembled WGS sequence"/>
</dbReference>
<evidence type="ECO:0000256" key="9">
    <source>
        <dbReference type="ARBA" id="ARBA00022777"/>
    </source>
</evidence>
<accession>W7YZD8</accession>
<evidence type="ECO:0000256" key="3">
    <source>
        <dbReference type="ARBA" id="ARBA00012438"/>
    </source>
</evidence>
<keyword evidence="10" id="KW-0067">ATP-binding</keyword>
<feature type="transmembrane region" description="Helical" evidence="14">
    <location>
        <begin position="9"/>
        <end position="27"/>
    </location>
</feature>
<dbReference type="EMBL" id="BAVZ01000004">
    <property type="protein sequence ID" value="GAF07729.1"/>
    <property type="molecule type" value="Genomic_DNA"/>
</dbReference>
<dbReference type="eggNOG" id="COG2205">
    <property type="taxonomic scope" value="Bacteria"/>
</dbReference>
<protein>
    <recommendedName>
        <fullName evidence="3">histidine kinase</fullName>
        <ecNumber evidence="3">2.7.13.3</ecNumber>
    </recommendedName>
</protein>
<dbReference type="Gene3D" id="3.30.565.10">
    <property type="entry name" value="Histidine kinase-like ATPase, C-terminal domain"/>
    <property type="match status" value="1"/>
</dbReference>
<dbReference type="PANTHER" id="PTHR45453">
    <property type="entry name" value="PHOSPHATE REGULON SENSOR PROTEIN PHOR"/>
    <property type="match status" value="1"/>
</dbReference>
<dbReference type="STRING" id="1236976.JCM16418_1757"/>
<dbReference type="SUPFAM" id="SSF47384">
    <property type="entry name" value="Homodimeric domain of signal transducing histidine kinase"/>
    <property type="match status" value="1"/>
</dbReference>
<evidence type="ECO:0000256" key="11">
    <source>
        <dbReference type="ARBA" id="ARBA00022989"/>
    </source>
</evidence>
<keyword evidence="12" id="KW-0902">Two-component regulatory system</keyword>
<keyword evidence="7 14" id="KW-0812">Transmembrane</keyword>
<evidence type="ECO:0000313" key="17">
    <source>
        <dbReference type="Proteomes" id="UP000019364"/>
    </source>
</evidence>
<dbReference type="SMART" id="SM00387">
    <property type="entry name" value="HATPase_c"/>
    <property type="match status" value="1"/>
</dbReference>
<keyword evidence="6" id="KW-0808">Transferase</keyword>
<dbReference type="InterPro" id="IPR003661">
    <property type="entry name" value="HisK_dim/P_dom"/>
</dbReference>
<comment type="catalytic activity">
    <reaction evidence="1">
        <text>ATP + protein L-histidine = ADP + protein N-phospho-L-histidine.</text>
        <dbReference type="EC" id="2.7.13.3"/>
    </reaction>
</comment>
<dbReference type="PANTHER" id="PTHR45453:SF2">
    <property type="entry name" value="HISTIDINE KINASE"/>
    <property type="match status" value="1"/>
</dbReference>
<dbReference type="GO" id="GO:0005886">
    <property type="term" value="C:plasma membrane"/>
    <property type="evidence" value="ECO:0007669"/>
    <property type="project" value="UniProtKB-SubCell"/>
</dbReference>
<dbReference type="InterPro" id="IPR036097">
    <property type="entry name" value="HisK_dim/P_sf"/>
</dbReference>
<keyword evidence="13 14" id="KW-0472">Membrane</keyword>
<dbReference type="InterPro" id="IPR050351">
    <property type="entry name" value="BphY/WalK/GraS-like"/>
</dbReference>
<evidence type="ECO:0000256" key="4">
    <source>
        <dbReference type="ARBA" id="ARBA00022475"/>
    </source>
</evidence>
<evidence type="ECO:0000256" key="5">
    <source>
        <dbReference type="ARBA" id="ARBA00022553"/>
    </source>
</evidence>
<dbReference type="InterPro" id="IPR036890">
    <property type="entry name" value="HATPase_C_sf"/>
</dbReference>
<evidence type="ECO:0000256" key="6">
    <source>
        <dbReference type="ARBA" id="ARBA00022679"/>
    </source>
</evidence>